<dbReference type="InterPro" id="IPR018289">
    <property type="entry name" value="MULE_transposase_dom"/>
</dbReference>
<dbReference type="PANTHER" id="PTHR31669:SF214">
    <property type="entry name" value="PROTEIN FAR1-RELATED SEQUENCE"/>
    <property type="match status" value="1"/>
</dbReference>
<comment type="similarity">
    <text evidence="1">Belongs to the FHY3/FAR1 family.</text>
</comment>
<dbReference type="GO" id="GO:0006355">
    <property type="term" value="P:regulation of DNA-templated transcription"/>
    <property type="evidence" value="ECO:0007669"/>
    <property type="project" value="UniProtKB-UniRule"/>
</dbReference>
<dbReference type="GO" id="GO:0008270">
    <property type="term" value="F:zinc ion binding"/>
    <property type="evidence" value="ECO:0007669"/>
    <property type="project" value="UniProtKB-UniRule"/>
</dbReference>
<sequence length="447" mass="52092">MEIKLADTEIQAPEAGSTFVKELDQENGTTVLNEGDEDPNDFQKDKAEAEVDGDEDYMFPSPEELEKSRAPERWEIIGVMNEHNHPLWCSPLLTRFFMSHKHMSEEERHFSRVLQESKIKPTKIMEIFKKLQGRFKNIPVSKVDVNNLKQSGRVMKTRNTNIGSTLEHVRKLKKEQPGLYYAMKTDEDSTIRSIFWTDVRARLDYALFGDFIHINTTYRTNAYNMPFASLIGINGHGKPTVFGWALLENDEAETFSWLFRTFLDVMEDKKPSIVMTRQDSAMQKSIAEVFPTVFHRFSMWHVMREAGVEFGGFMANRPGMDAEMSCLVLNSLTTEDFENGWKAMLKKYNAEINAHLKQMYWTRSMWVPVYFKHVFCPFIRSFRGCESTNSIFKDYVLQEDNIETFIGQCNILQEQVVSIDRFKSSMQKPIYCTRQPIERQKISERAT</sequence>
<dbReference type="InterPro" id="IPR031052">
    <property type="entry name" value="FHY3/FAR1"/>
</dbReference>
<evidence type="ECO:0000259" key="2">
    <source>
        <dbReference type="Pfam" id="PF10551"/>
    </source>
</evidence>
<keyword evidence="4" id="KW-1185">Reference proteome</keyword>
<protein>
    <recommendedName>
        <fullName evidence="1">Protein FAR1-RELATED SEQUENCE</fullName>
    </recommendedName>
</protein>
<name>A0A811QSV4_9POAL</name>
<gene>
    <name evidence="3" type="ORF">NCGR_LOCUS47478</name>
</gene>
<keyword evidence="1" id="KW-0539">Nucleus</keyword>
<evidence type="ECO:0000313" key="4">
    <source>
        <dbReference type="Proteomes" id="UP000604825"/>
    </source>
</evidence>
<dbReference type="OrthoDB" id="599181at2759"/>
<reference evidence="3" key="1">
    <citation type="submission" date="2020-10" db="EMBL/GenBank/DDBJ databases">
        <authorList>
            <person name="Han B."/>
            <person name="Lu T."/>
            <person name="Zhao Q."/>
            <person name="Huang X."/>
            <person name="Zhao Y."/>
        </authorList>
    </citation>
    <scope>NUCLEOTIDE SEQUENCE</scope>
</reference>
<accession>A0A811QSV4</accession>
<proteinExistence type="inferred from homology"/>
<dbReference type="GO" id="GO:0005634">
    <property type="term" value="C:nucleus"/>
    <property type="evidence" value="ECO:0007669"/>
    <property type="project" value="UniProtKB-SubCell"/>
</dbReference>
<comment type="function">
    <text evidence="1">Putative transcription activator involved in regulating light control of development.</text>
</comment>
<dbReference type="EMBL" id="CAJGYO010000012">
    <property type="protein sequence ID" value="CAD6264173.1"/>
    <property type="molecule type" value="Genomic_DNA"/>
</dbReference>
<keyword evidence="1" id="KW-0863">Zinc-finger</keyword>
<dbReference type="PANTHER" id="PTHR31669">
    <property type="entry name" value="PROTEIN FAR1-RELATED SEQUENCE 10-RELATED"/>
    <property type="match status" value="1"/>
</dbReference>
<comment type="subcellular location">
    <subcellularLocation>
        <location evidence="1">Nucleus</location>
    </subcellularLocation>
</comment>
<evidence type="ECO:0000256" key="1">
    <source>
        <dbReference type="RuleBase" id="RU367018"/>
    </source>
</evidence>
<dbReference type="AlphaFoldDB" id="A0A811QSV4"/>
<evidence type="ECO:0000313" key="3">
    <source>
        <dbReference type="EMBL" id="CAD6264173.1"/>
    </source>
</evidence>
<dbReference type="Pfam" id="PF10551">
    <property type="entry name" value="MULE"/>
    <property type="match status" value="1"/>
</dbReference>
<dbReference type="Proteomes" id="UP000604825">
    <property type="component" value="Unassembled WGS sequence"/>
</dbReference>
<feature type="domain" description="MULE transposase" evidence="2">
    <location>
        <begin position="212"/>
        <end position="304"/>
    </location>
</feature>
<organism evidence="3 4">
    <name type="scientific">Miscanthus lutarioriparius</name>
    <dbReference type="NCBI Taxonomy" id="422564"/>
    <lineage>
        <taxon>Eukaryota</taxon>
        <taxon>Viridiplantae</taxon>
        <taxon>Streptophyta</taxon>
        <taxon>Embryophyta</taxon>
        <taxon>Tracheophyta</taxon>
        <taxon>Spermatophyta</taxon>
        <taxon>Magnoliopsida</taxon>
        <taxon>Liliopsida</taxon>
        <taxon>Poales</taxon>
        <taxon>Poaceae</taxon>
        <taxon>PACMAD clade</taxon>
        <taxon>Panicoideae</taxon>
        <taxon>Andropogonodae</taxon>
        <taxon>Andropogoneae</taxon>
        <taxon>Saccharinae</taxon>
        <taxon>Miscanthus</taxon>
    </lineage>
</organism>
<keyword evidence="1" id="KW-0479">Metal-binding</keyword>
<keyword evidence="1" id="KW-0862">Zinc</keyword>
<comment type="caution">
    <text evidence="3">The sequence shown here is derived from an EMBL/GenBank/DDBJ whole genome shotgun (WGS) entry which is preliminary data.</text>
</comment>